<dbReference type="Proteomes" id="UP000006727">
    <property type="component" value="Chromosome 23"/>
</dbReference>
<organism evidence="4 5">
    <name type="scientific">Physcomitrium patens</name>
    <name type="common">Spreading-leaved earth moss</name>
    <name type="synonym">Physcomitrella patens</name>
    <dbReference type="NCBI Taxonomy" id="3218"/>
    <lineage>
        <taxon>Eukaryota</taxon>
        <taxon>Viridiplantae</taxon>
        <taxon>Streptophyta</taxon>
        <taxon>Embryophyta</taxon>
        <taxon>Bryophyta</taxon>
        <taxon>Bryophytina</taxon>
        <taxon>Bryopsida</taxon>
        <taxon>Funariidae</taxon>
        <taxon>Funariales</taxon>
        <taxon>Funariaceae</taxon>
        <taxon>Physcomitrium</taxon>
    </lineage>
</organism>
<reference evidence="4 5" key="1">
    <citation type="journal article" date="2008" name="Science">
        <title>The Physcomitrella genome reveals evolutionary insights into the conquest of land by plants.</title>
        <authorList>
            <person name="Rensing S."/>
            <person name="Lang D."/>
            <person name="Zimmer A."/>
            <person name="Terry A."/>
            <person name="Salamov A."/>
            <person name="Shapiro H."/>
            <person name="Nishiyama T."/>
            <person name="Perroud P.-F."/>
            <person name="Lindquist E."/>
            <person name="Kamisugi Y."/>
            <person name="Tanahashi T."/>
            <person name="Sakakibara K."/>
            <person name="Fujita T."/>
            <person name="Oishi K."/>
            <person name="Shin-I T."/>
            <person name="Kuroki Y."/>
            <person name="Toyoda A."/>
            <person name="Suzuki Y."/>
            <person name="Hashimoto A."/>
            <person name="Yamaguchi K."/>
            <person name="Sugano A."/>
            <person name="Kohara Y."/>
            <person name="Fujiyama A."/>
            <person name="Anterola A."/>
            <person name="Aoki S."/>
            <person name="Ashton N."/>
            <person name="Barbazuk W.B."/>
            <person name="Barker E."/>
            <person name="Bennetzen J."/>
            <person name="Bezanilla M."/>
            <person name="Blankenship R."/>
            <person name="Cho S.H."/>
            <person name="Dutcher S."/>
            <person name="Estelle M."/>
            <person name="Fawcett J.A."/>
            <person name="Gundlach H."/>
            <person name="Hanada K."/>
            <person name="Heyl A."/>
            <person name="Hicks K.A."/>
            <person name="Hugh J."/>
            <person name="Lohr M."/>
            <person name="Mayer K."/>
            <person name="Melkozernov A."/>
            <person name="Murata T."/>
            <person name="Nelson D."/>
            <person name="Pils B."/>
            <person name="Prigge M."/>
            <person name="Reiss B."/>
            <person name="Renner T."/>
            <person name="Rombauts S."/>
            <person name="Rushton P."/>
            <person name="Sanderfoot A."/>
            <person name="Schween G."/>
            <person name="Shiu S.-H."/>
            <person name="Stueber K."/>
            <person name="Theodoulou F.L."/>
            <person name="Tu H."/>
            <person name="Van de Peer Y."/>
            <person name="Verrier P.J."/>
            <person name="Waters E."/>
            <person name="Wood A."/>
            <person name="Yang L."/>
            <person name="Cove D."/>
            <person name="Cuming A."/>
            <person name="Hasebe M."/>
            <person name="Lucas S."/>
            <person name="Mishler D.B."/>
            <person name="Reski R."/>
            <person name="Grigoriev I."/>
            <person name="Quatrano R.S."/>
            <person name="Boore J.L."/>
        </authorList>
    </citation>
    <scope>NUCLEOTIDE SEQUENCE [LARGE SCALE GENOMIC DNA]</scope>
    <source>
        <strain evidence="4 5">cv. Gransden 2004</strain>
    </source>
</reference>
<gene>
    <name evidence="4" type="primary">LOC112275495</name>
</gene>
<dbReference type="AlphaFoldDB" id="A0A7I4CGG4"/>
<proteinExistence type="predicted"/>
<feature type="compositionally biased region" description="Basic and acidic residues" evidence="2">
    <location>
        <begin position="328"/>
        <end position="343"/>
    </location>
</feature>
<dbReference type="PANTHER" id="PTHR32343:SF10">
    <property type="entry name" value="RNA-BINDING REGION RNP-1 DOMAIN-CONTAINING PROTEIN"/>
    <property type="match status" value="1"/>
</dbReference>
<accession>A0A7I4CGG4</accession>
<reference evidence="4" key="3">
    <citation type="submission" date="2020-12" db="UniProtKB">
        <authorList>
            <consortium name="EnsemblPlants"/>
        </authorList>
    </citation>
    <scope>IDENTIFICATION</scope>
</reference>
<dbReference type="Gramene" id="Pp3c23_20750V3.3">
    <property type="protein sequence ID" value="Pp3c23_20750V3.3"/>
    <property type="gene ID" value="Pp3c23_20750"/>
</dbReference>
<name>A0A7I4CGG4_PHYPA</name>
<feature type="region of interest" description="Disordered" evidence="2">
    <location>
        <begin position="323"/>
        <end position="343"/>
    </location>
</feature>
<dbReference type="PROSITE" id="PS50102">
    <property type="entry name" value="RRM"/>
    <property type="match status" value="1"/>
</dbReference>
<dbReference type="EMBL" id="ABEU02000023">
    <property type="status" value="NOT_ANNOTATED_CDS"/>
    <property type="molecule type" value="Genomic_DNA"/>
</dbReference>
<dbReference type="SMART" id="SM00360">
    <property type="entry name" value="RRM"/>
    <property type="match status" value="1"/>
</dbReference>
<dbReference type="Pfam" id="PF00076">
    <property type="entry name" value="RRM_1"/>
    <property type="match status" value="1"/>
</dbReference>
<dbReference type="Gene3D" id="3.30.70.330">
    <property type="match status" value="1"/>
</dbReference>
<keyword evidence="1" id="KW-0694">RNA-binding</keyword>
<dbReference type="InterPro" id="IPR012677">
    <property type="entry name" value="Nucleotide-bd_a/b_plait_sf"/>
</dbReference>
<evidence type="ECO:0000256" key="1">
    <source>
        <dbReference type="PROSITE-ProRule" id="PRU00176"/>
    </source>
</evidence>
<dbReference type="InterPro" id="IPR035979">
    <property type="entry name" value="RBD_domain_sf"/>
</dbReference>
<evidence type="ECO:0000313" key="5">
    <source>
        <dbReference type="Proteomes" id="UP000006727"/>
    </source>
</evidence>
<dbReference type="InterPro" id="IPR000504">
    <property type="entry name" value="RRM_dom"/>
</dbReference>
<keyword evidence="5" id="KW-1185">Reference proteome</keyword>
<dbReference type="SUPFAM" id="SSF54928">
    <property type="entry name" value="RNA-binding domain, RBD"/>
    <property type="match status" value="1"/>
</dbReference>
<reference evidence="4 5" key="2">
    <citation type="journal article" date="2018" name="Plant J.">
        <title>The Physcomitrella patens chromosome-scale assembly reveals moss genome structure and evolution.</title>
        <authorList>
            <person name="Lang D."/>
            <person name="Ullrich K.K."/>
            <person name="Murat F."/>
            <person name="Fuchs J."/>
            <person name="Jenkins J."/>
            <person name="Haas F.B."/>
            <person name="Piednoel M."/>
            <person name="Gundlach H."/>
            <person name="Van Bel M."/>
            <person name="Meyberg R."/>
            <person name="Vives C."/>
            <person name="Morata J."/>
            <person name="Symeonidi A."/>
            <person name="Hiss M."/>
            <person name="Muchero W."/>
            <person name="Kamisugi Y."/>
            <person name="Saleh O."/>
            <person name="Blanc G."/>
            <person name="Decker E.L."/>
            <person name="van Gessel N."/>
            <person name="Grimwood J."/>
            <person name="Hayes R.D."/>
            <person name="Graham S.W."/>
            <person name="Gunter L.E."/>
            <person name="McDaniel S.F."/>
            <person name="Hoernstein S.N.W."/>
            <person name="Larsson A."/>
            <person name="Li F.W."/>
            <person name="Perroud P.F."/>
            <person name="Phillips J."/>
            <person name="Ranjan P."/>
            <person name="Rokshar D.S."/>
            <person name="Rothfels C.J."/>
            <person name="Schneider L."/>
            <person name="Shu S."/>
            <person name="Stevenson D.W."/>
            <person name="Thummler F."/>
            <person name="Tillich M."/>
            <person name="Villarreal Aguilar J.C."/>
            <person name="Widiez T."/>
            <person name="Wong G.K."/>
            <person name="Wymore A."/>
            <person name="Zhang Y."/>
            <person name="Zimmer A.D."/>
            <person name="Quatrano R.S."/>
            <person name="Mayer K.F.X."/>
            <person name="Goodstein D."/>
            <person name="Casacuberta J.M."/>
            <person name="Vandepoele K."/>
            <person name="Reski R."/>
            <person name="Cuming A.C."/>
            <person name="Tuskan G.A."/>
            <person name="Maumus F."/>
            <person name="Salse J."/>
            <person name="Schmutz J."/>
            <person name="Rensing S.A."/>
        </authorList>
    </citation>
    <scope>NUCLEOTIDE SEQUENCE [LARGE SCALE GENOMIC DNA]</scope>
    <source>
        <strain evidence="4 5">cv. Gransden 2004</strain>
    </source>
</reference>
<evidence type="ECO:0000313" key="4">
    <source>
        <dbReference type="EnsemblPlants" id="Pp3c23_20750V3.3"/>
    </source>
</evidence>
<dbReference type="OMA" id="VEWCRCT"/>
<dbReference type="EnsemblPlants" id="Pp3c23_20750V3.3">
    <property type="protein sequence ID" value="Pp3c23_20750V3.3"/>
    <property type="gene ID" value="Pp3c23_20750"/>
</dbReference>
<protein>
    <recommendedName>
        <fullName evidence="3">RRM domain-containing protein</fullName>
    </recommendedName>
</protein>
<dbReference type="InParanoid" id="A0A7I4CGG4"/>
<sequence length="343" mass="37393">MTTNTVRVTNISEKATAHDIHDFFSFSGEIVNIELQRSNDSQIALVTFKEPQALDTALLLSGATVVDRAVNITPLEDELPPSNNPIPREQAFENDGVVVLRSHDYLFSKNTAYKLFQFSNCFSLIFQGYGGSSSQTSNQAVDVVATMLARGFILGKDALSKAKEFDAKHDLSASAKSSVVNFDKNTGISEKLNAGTAVVNQQMKAVDEKYQVSEKTRAVLAVAEEKVSTAGSVLMNNRYLLTGARWVTGAFSRVQKVAAEVSQKTKEKAGIMESEHNIGNLHENVRAAAAPTYPSSERATLSPPFAIDSSGSQYPNFGYNHYAPLHSTEQRSTRDSSSRDLIL</sequence>
<dbReference type="PANTHER" id="PTHR32343">
    <property type="entry name" value="SERINE/ARGININE-RICH SPLICING FACTOR"/>
    <property type="match status" value="1"/>
</dbReference>
<evidence type="ECO:0000259" key="3">
    <source>
        <dbReference type="PROSITE" id="PS50102"/>
    </source>
</evidence>
<evidence type="ECO:0000256" key="2">
    <source>
        <dbReference type="SAM" id="MobiDB-lite"/>
    </source>
</evidence>
<dbReference type="GO" id="GO:0003723">
    <property type="term" value="F:RNA binding"/>
    <property type="evidence" value="ECO:0007669"/>
    <property type="project" value="UniProtKB-UniRule"/>
</dbReference>
<feature type="domain" description="RRM" evidence="3">
    <location>
        <begin position="4"/>
        <end position="77"/>
    </location>
</feature>
<dbReference type="FunCoup" id="A0A7I4CGG4">
    <property type="interactions" value="987"/>
</dbReference>